<dbReference type="Proteomes" id="UP000315226">
    <property type="component" value="Unassembled WGS sequence"/>
</dbReference>
<evidence type="ECO:0000313" key="6">
    <source>
        <dbReference type="EMBL" id="GEB56025.1"/>
    </source>
</evidence>
<dbReference type="EMBL" id="BJMN01000010">
    <property type="protein sequence ID" value="GEB56025.1"/>
    <property type="molecule type" value="Genomic_DNA"/>
</dbReference>
<keyword evidence="7" id="KW-1185">Reference proteome</keyword>
<name>A0A4Y3RED8_9ACTN</name>
<keyword evidence="2 4" id="KW-0238">DNA-binding</keyword>
<dbReference type="PANTHER" id="PTHR47506:SF1">
    <property type="entry name" value="HTH-TYPE TRANSCRIPTIONAL REGULATOR YJDC"/>
    <property type="match status" value="1"/>
</dbReference>
<dbReference type="AlphaFoldDB" id="A0A4Y3RED8"/>
<evidence type="ECO:0000313" key="7">
    <source>
        <dbReference type="Proteomes" id="UP000315226"/>
    </source>
</evidence>
<dbReference type="InterPro" id="IPR036271">
    <property type="entry name" value="Tet_transcr_reg_TetR-rel_C_sf"/>
</dbReference>
<keyword evidence="3" id="KW-0804">Transcription</keyword>
<sequence length="220" mass="23480">MRLMAVNRAEQRAATRQALLAEGRQRFAADGYHHVVLAEVARAAGVTKGAAYHHFESKAGLFRAVVAEVQRELGERVATEAERYEDLWEQLRAGCRAFLAAGTDPAVRQILLVDAPTVLGWDEWRALDEESSARHLAEALAALAAAGIIADQPVEPLARLLSGAMNEAALWIAGGGDPRAAEQALDRLLAGLRIPDVLQAHAGGVPAREGHAARTPPPGE</sequence>
<dbReference type="Pfam" id="PF21351">
    <property type="entry name" value="TetR_C_41"/>
    <property type="match status" value="1"/>
</dbReference>
<protein>
    <submittedName>
        <fullName evidence="6">TetR family transcriptional regulator</fullName>
    </submittedName>
</protein>
<dbReference type="InterPro" id="IPR001647">
    <property type="entry name" value="HTH_TetR"/>
</dbReference>
<feature type="DNA-binding region" description="H-T-H motif" evidence="4">
    <location>
        <begin position="36"/>
        <end position="55"/>
    </location>
</feature>
<organism evidence="6 7">
    <name type="scientific">Streptomyces gardneri</name>
    <dbReference type="NCBI Taxonomy" id="66892"/>
    <lineage>
        <taxon>Bacteria</taxon>
        <taxon>Bacillati</taxon>
        <taxon>Actinomycetota</taxon>
        <taxon>Actinomycetes</taxon>
        <taxon>Kitasatosporales</taxon>
        <taxon>Streptomycetaceae</taxon>
        <taxon>Streptomyces</taxon>
    </lineage>
</organism>
<dbReference type="GO" id="GO:0003677">
    <property type="term" value="F:DNA binding"/>
    <property type="evidence" value="ECO:0007669"/>
    <property type="project" value="UniProtKB-UniRule"/>
</dbReference>
<evidence type="ECO:0000259" key="5">
    <source>
        <dbReference type="PROSITE" id="PS50977"/>
    </source>
</evidence>
<dbReference type="PANTHER" id="PTHR47506">
    <property type="entry name" value="TRANSCRIPTIONAL REGULATORY PROTEIN"/>
    <property type="match status" value="1"/>
</dbReference>
<dbReference type="Pfam" id="PF00440">
    <property type="entry name" value="TetR_N"/>
    <property type="match status" value="1"/>
</dbReference>
<dbReference type="SUPFAM" id="SSF46689">
    <property type="entry name" value="Homeodomain-like"/>
    <property type="match status" value="1"/>
</dbReference>
<evidence type="ECO:0000256" key="2">
    <source>
        <dbReference type="ARBA" id="ARBA00023125"/>
    </source>
</evidence>
<evidence type="ECO:0000256" key="3">
    <source>
        <dbReference type="ARBA" id="ARBA00023163"/>
    </source>
</evidence>
<dbReference type="PROSITE" id="PS50977">
    <property type="entry name" value="HTH_TETR_2"/>
    <property type="match status" value="1"/>
</dbReference>
<accession>A0A4Y3RED8</accession>
<dbReference type="PRINTS" id="PR00455">
    <property type="entry name" value="HTHTETR"/>
</dbReference>
<feature type="domain" description="HTH tetR-type" evidence="5">
    <location>
        <begin position="13"/>
        <end position="73"/>
    </location>
</feature>
<dbReference type="Gene3D" id="1.10.357.10">
    <property type="entry name" value="Tetracycline Repressor, domain 2"/>
    <property type="match status" value="1"/>
</dbReference>
<keyword evidence="1" id="KW-0805">Transcription regulation</keyword>
<proteinExistence type="predicted"/>
<reference evidence="6 7" key="1">
    <citation type="submission" date="2019-06" db="EMBL/GenBank/DDBJ databases">
        <title>Whole genome shotgun sequence of Streptomyces gardneri NBRC 12865.</title>
        <authorList>
            <person name="Hosoyama A."/>
            <person name="Uohara A."/>
            <person name="Ohji S."/>
            <person name="Ichikawa N."/>
        </authorList>
    </citation>
    <scope>NUCLEOTIDE SEQUENCE [LARGE SCALE GENOMIC DNA]</scope>
    <source>
        <strain evidence="6 7">NBRC 12865</strain>
    </source>
</reference>
<dbReference type="InterPro" id="IPR049484">
    <property type="entry name" value="Rv0078-like_C"/>
</dbReference>
<dbReference type="InterPro" id="IPR009057">
    <property type="entry name" value="Homeodomain-like_sf"/>
</dbReference>
<comment type="caution">
    <text evidence="6">The sequence shown here is derived from an EMBL/GenBank/DDBJ whole genome shotgun (WGS) entry which is preliminary data.</text>
</comment>
<evidence type="ECO:0000256" key="1">
    <source>
        <dbReference type="ARBA" id="ARBA00023015"/>
    </source>
</evidence>
<evidence type="ECO:0000256" key="4">
    <source>
        <dbReference type="PROSITE-ProRule" id="PRU00335"/>
    </source>
</evidence>
<dbReference type="SUPFAM" id="SSF48498">
    <property type="entry name" value="Tetracyclin repressor-like, C-terminal domain"/>
    <property type="match status" value="1"/>
</dbReference>
<gene>
    <name evidence="6" type="ORF">SGA01_16300</name>
</gene>